<accession>A0A0D2M017</accession>
<dbReference type="GO" id="GO:0043137">
    <property type="term" value="P:DNA replication, removal of RNA primer"/>
    <property type="evidence" value="ECO:0007669"/>
    <property type="project" value="TreeGrafter"/>
</dbReference>
<dbReference type="GO" id="GO:0003723">
    <property type="term" value="F:RNA binding"/>
    <property type="evidence" value="ECO:0007669"/>
    <property type="project" value="InterPro"/>
</dbReference>
<dbReference type="AlphaFoldDB" id="A0A0D2M017"/>
<proteinExistence type="predicted"/>
<dbReference type="STRING" id="145388.A0A0D2M017"/>
<dbReference type="GO" id="GO:0006298">
    <property type="term" value="P:mismatch repair"/>
    <property type="evidence" value="ECO:0007669"/>
    <property type="project" value="TreeGrafter"/>
</dbReference>
<dbReference type="PANTHER" id="PTHR10954">
    <property type="entry name" value="RIBONUCLEASE H2 SUBUNIT A"/>
    <property type="match status" value="1"/>
</dbReference>
<reference evidence="1 2" key="1">
    <citation type="journal article" date="2013" name="BMC Genomics">
        <title>Reconstruction of the lipid metabolism for the microalga Monoraphidium neglectum from its genome sequence reveals characteristics suitable for biofuel production.</title>
        <authorList>
            <person name="Bogen C."/>
            <person name="Al-Dilaimi A."/>
            <person name="Albersmeier A."/>
            <person name="Wichmann J."/>
            <person name="Grundmann M."/>
            <person name="Rupp O."/>
            <person name="Lauersen K.J."/>
            <person name="Blifernez-Klassen O."/>
            <person name="Kalinowski J."/>
            <person name="Goesmann A."/>
            <person name="Mussgnug J.H."/>
            <person name="Kruse O."/>
        </authorList>
    </citation>
    <scope>NUCLEOTIDE SEQUENCE [LARGE SCALE GENOMIC DNA]</scope>
    <source>
        <strain evidence="1 2">SAG 48.87</strain>
    </source>
</reference>
<dbReference type="Proteomes" id="UP000054498">
    <property type="component" value="Unassembled WGS sequence"/>
</dbReference>
<dbReference type="GeneID" id="25730478"/>
<organism evidence="1 2">
    <name type="scientific">Monoraphidium neglectum</name>
    <dbReference type="NCBI Taxonomy" id="145388"/>
    <lineage>
        <taxon>Eukaryota</taxon>
        <taxon>Viridiplantae</taxon>
        <taxon>Chlorophyta</taxon>
        <taxon>core chlorophytes</taxon>
        <taxon>Chlorophyceae</taxon>
        <taxon>CS clade</taxon>
        <taxon>Sphaeropleales</taxon>
        <taxon>Selenastraceae</taxon>
        <taxon>Monoraphidium</taxon>
    </lineage>
</organism>
<keyword evidence="2" id="KW-1185">Reference proteome</keyword>
<dbReference type="RefSeq" id="XP_013893931.1">
    <property type="nucleotide sequence ID" value="XM_014038477.1"/>
</dbReference>
<keyword evidence="1" id="KW-0378">Hydrolase</keyword>
<dbReference type="Gene3D" id="3.30.420.10">
    <property type="entry name" value="Ribonuclease H-like superfamily/Ribonuclease H"/>
    <property type="match status" value="1"/>
</dbReference>
<protein>
    <submittedName>
        <fullName evidence="1">Ribonuclease H2 subunit A</fullName>
        <ecNumber evidence="1">3.1.26.4</ecNumber>
    </submittedName>
</protein>
<dbReference type="SUPFAM" id="SSF53098">
    <property type="entry name" value="Ribonuclease H-like"/>
    <property type="match status" value="1"/>
</dbReference>
<dbReference type="InterPro" id="IPR012337">
    <property type="entry name" value="RNaseH-like_sf"/>
</dbReference>
<dbReference type="KEGG" id="mng:MNEG_13054"/>
<dbReference type="GO" id="GO:0004523">
    <property type="term" value="F:RNA-DNA hybrid ribonuclease activity"/>
    <property type="evidence" value="ECO:0007669"/>
    <property type="project" value="UniProtKB-EC"/>
</dbReference>
<name>A0A0D2M017_9CHLO</name>
<dbReference type="InterPro" id="IPR036397">
    <property type="entry name" value="RNaseH_sf"/>
</dbReference>
<dbReference type="EMBL" id="KK103815">
    <property type="protein sequence ID" value="KIY94911.1"/>
    <property type="molecule type" value="Genomic_DNA"/>
</dbReference>
<dbReference type="PANTHER" id="PTHR10954:SF7">
    <property type="entry name" value="RIBONUCLEASE H2 SUBUNIT A"/>
    <property type="match status" value="1"/>
</dbReference>
<dbReference type="EC" id="3.1.26.4" evidence="1"/>
<dbReference type="GO" id="GO:0032299">
    <property type="term" value="C:ribonuclease H2 complex"/>
    <property type="evidence" value="ECO:0007669"/>
    <property type="project" value="TreeGrafter"/>
</dbReference>
<evidence type="ECO:0000313" key="1">
    <source>
        <dbReference type="EMBL" id="KIY94911.1"/>
    </source>
</evidence>
<dbReference type="OrthoDB" id="7462577at2759"/>
<sequence>MRLIQGALDAGARLSEIYIDTVGDPERYKARLSRTFPGISFTVCPKADALYPVVRTSMTHGCWSATLMDEPLP</sequence>
<gene>
    <name evidence="1" type="ORF">MNEG_13054</name>
</gene>
<evidence type="ECO:0000313" key="2">
    <source>
        <dbReference type="Proteomes" id="UP000054498"/>
    </source>
</evidence>
<dbReference type="InterPro" id="IPR001352">
    <property type="entry name" value="RNase_HII/HIII"/>
</dbReference>